<sequence>MSGGYPYVYPPDQFFRVGGRRVSTTVVALALPVVVAALDLLLFGFPETGIPYNYPLFGDIVLVWTAILFLRLSHRVLWNIGDEFATLIRLSRGNPVSLVQSLTPRDIHSDLQNVLYLSYHPVVLGVGAVIGGTFVSAIMYWMGVFEAYPYLGMNFGFGAAHGVFFGPVLGGSYVVVRAYSTYIADINLLDPNGVGGYRQIGNGIVKLATYAIGVLTLDFVILSSVTFTAFGRFQVVVSVLFLTVLAVVVVGTILVTVLVRRKLLQVRSEKVSLMRETFADVEREYWRKYRAEENNLSEALNLLSMYAMFYQMSDMDMWPINLYSLVRLGGSVSFSLAVYYLDLINSVESLASVL</sequence>
<dbReference type="AlphaFoldDB" id="A0ABD6CPC0"/>
<reference evidence="2 3" key="1">
    <citation type="journal article" date="2019" name="Int. J. Syst. Evol. Microbiol.">
        <title>The Global Catalogue of Microorganisms (GCM) 10K type strain sequencing project: providing services to taxonomists for standard genome sequencing and annotation.</title>
        <authorList>
            <consortium name="The Broad Institute Genomics Platform"/>
            <consortium name="The Broad Institute Genome Sequencing Center for Infectious Disease"/>
            <person name="Wu L."/>
            <person name="Ma J."/>
        </authorList>
    </citation>
    <scope>NUCLEOTIDE SEQUENCE [LARGE SCALE GENOMIC DNA]</scope>
    <source>
        <strain evidence="2 3">CGMCC 1.12121</strain>
    </source>
</reference>
<feature type="transmembrane region" description="Helical" evidence="1">
    <location>
        <begin position="155"/>
        <end position="176"/>
    </location>
</feature>
<evidence type="ECO:0000313" key="3">
    <source>
        <dbReference type="Proteomes" id="UP001597085"/>
    </source>
</evidence>
<feature type="transmembrane region" description="Helical" evidence="1">
    <location>
        <begin position="207"/>
        <end position="230"/>
    </location>
</feature>
<keyword evidence="1" id="KW-0472">Membrane</keyword>
<evidence type="ECO:0000313" key="2">
    <source>
        <dbReference type="EMBL" id="MFD1599541.1"/>
    </source>
</evidence>
<protein>
    <submittedName>
        <fullName evidence="2">Uncharacterized protein</fullName>
    </submittedName>
</protein>
<name>A0ABD6CPC0_9EURY</name>
<feature type="transmembrane region" description="Helical" evidence="1">
    <location>
        <begin position="26"/>
        <end position="46"/>
    </location>
</feature>
<dbReference type="Proteomes" id="UP001597085">
    <property type="component" value="Unassembled WGS sequence"/>
</dbReference>
<feature type="transmembrane region" description="Helical" evidence="1">
    <location>
        <begin position="320"/>
        <end position="341"/>
    </location>
</feature>
<feature type="transmembrane region" description="Helical" evidence="1">
    <location>
        <begin position="52"/>
        <end position="70"/>
    </location>
</feature>
<comment type="caution">
    <text evidence="2">The sequence shown here is derived from an EMBL/GenBank/DDBJ whole genome shotgun (WGS) entry which is preliminary data.</text>
</comment>
<organism evidence="2 3">
    <name type="scientific">Halobellus rarus</name>
    <dbReference type="NCBI Taxonomy" id="1126237"/>
    <lineage>
        <taxon>Archaea</taxon>
        <taxon>Methanobacteriati</taxon>
        <taxon>Methanobacteriota</taxon>
        <taxon>Stenosarchaea group</taxon>
        <taxon>Halobacteria</taxon>
        <taxon>Halobacteriales</taxon>
        <taxon>Haloferacaceae</taxon>
        <taxon>Halobellus</taxon>
    </lineage>
</organism>
<evidence type="ECO:0000256" key="1">
    <source>
        <dbReference type="SAM" id="Phobius"/>
    </source>
</evidence>
<feature type="transmembrane region" description="Helical" evidence="1">
    <location>
        <begin position="122"/>
        <end position="143"/>
    </location>
</feature>
<keyword evidence="1" id="KW-1133">Transmembrane helix</keyword>
<proteinExistence type="predicted"/>
<accession>A0ABD6CPC0</accession>
<dbReference type="RefSeq" id="WP_256420823.1">
    <property type="nucleotide sequence ID" value="NZ_JANHDI010000004.1"/>
</dbReference>
<dbReference type="EMBL" id="JBHUDK010000010">
    <property type="protein sequence ID" value="MFD1599541.1"/>
    <property type="molecule type" value="Genomic_DNA"/>
</dbReference>
<gene>
    <name evidence="2" type="ORF">ACFSBX_11300</name>
</gene>
<feature type="transmembrane region" description="Helical" evidence="1">
    <location>
        <begin position="236"/>
        <end position="259"/>
    </location>
</feature>
<keyword evidence="3" id="KW-1185">Reference proteome</keyword>
<keyword evidence="1" id="KW-0812">Transmembrane</keyword>